<name>F2NMM0_MARHT</name>
<dbReference type="PANTHER" id="PTHR44591:SF3">
    <property type="entry name" value="RESPONSE REGULATORY DOMAIN-CONTAINING PROTEIN"/>
    <property type="match status" value="1"/>
</dbReference>
<accession>F2NMM0</accession>
<evidence type="ECO:0000313" key="5">
    <source>
        <dbReference type="Proteomes" id="UP000007030"/>
    </source>
</evidence>
<evidence type="ECO:0000313" key="4">
    <source>
        <dbReference type="EMBL" id="AEB12190.1"/>
    </source>
</evidence>
<dbReference type="Pfam" id="PF00072">
    <property type="entry name" value="Response_reg"/>
    <property type="match status" value="1"/>
</dbReference>
<dbReference type="InterPro" id="IPR011006">
    <property type="entry name" value="CheY-like_superfamily"/>
</dbReference>
<dbReference type="KEGG" id="mhd:Marky_1455"/>
<dbReference type="HOGENOM" id="CLU_000445_69_8_0"/>
<proteinExistence type="predicted"/>
<feature type="domain" description="Response regulatory" evidence="3">
    <location>
        <begin position="4"/>
        <end position="118"/>
    </location>
</feature>
<dbReference type="OrthoDB" id="5700660at2"/>
<dbReference type="STRING" id="869210.Marky_1455"/>
<feature type="modified residue" description="4-aspartylphosphate" evidence="2">
    <location>
        <position position="54"/>
    </location>
</feature>
<evidence type="ECO:0000256" key="1">
    <source>
        <dbReference type="ARBA" id="ARBA00022553"/>
    </source>
</evidence>
<dbReference type="SUPFAM" id="SSF52172">
    <property type="entry name" value="CheY-like"/>
    <property type="match status" value="1"/>
</dbReference>
<dbReference type="GO" id="GO:0000160">
    <property type="term" value="P:phosphorelay signal transduction system"/>
    <property type="evidence" value="ECO:0007669"/>
    <property type="project" value="InterPro"/>
</dbReference>
<dbReference type="PANTHER" id="PTHR44591">
    <property type="entry name" value="STRESS RESPONSE REGULATOR PROTEIN 1"/>
    <property type="match status" value="1"/>
</dbReference>
<dbReference type="SMART" id="SM00448">
    <property type="entry name" value="REC"/>
    <property type="match status" value="1"/>
</dbReference>
<dbReference type="InterPro" id="IPR050595">
    <property type="entry name" value="Bact_response_regulator"/>
</dbReference>
<dbReference type="EMBL" id="CP002630">
    <property type="protein sequence ID" value="AEB12190.1"/>
    <property type="molecule type" value="Genomic_DNA"/>
</dbReference>
<keyword evidence="1 2" id="KW-0597">Phosphoprotein</keyword>
<dbReference type="RefSeq" id="WP_013704237.1">
    <property type="nucleotide sequence ID" value="NC_015387.1"/>
</dbReference>
<dbReference type="eggNOG" id="COG0745">
    <property type="taxonomic scope" value="Bacteria"/>
</dbReference>
<protein>
    <submittedName>
        <fullName evidence="4">Response regulator receiver protein</fullName>
    </submittedName>
</protein>
<sequence length="122" mass="13304">MGKRVLLVDDEPFVGHLVRNLLVRDGYEVLVARNGREALDCLERGTEVHLIITDLAMPELDGFGLLEALRGKSVPPVLVLTARGHVEDERRALDLGAAGLITKPFSREGLLAAVRMHLEGSS</sequence>
<keyword evidence="5" id="KW-1185">Reference proteome</keyword>
<gene>
    <name evidence="4" type="ordered locus">Marky_1455</name>
</gene>
<reference evidence="4 5" key="1">
    <citation type="journal article" date="2012" name="Stand. Genomic Sci.">
        <title>Complete genome sequence of the aerobic, heterotroph Marinithermus hydrothermalis type strain (T1(T)) from a deep-sea hydrothermal vent chimney.</title>
        <authorList>
            <person name="Copeland A."/>
            <person name="Gu W."/>
            <person name="Yasawong M."/>
            <person name="Lapidus A."/>
            <person name="Lucas S."/>
            <person name="Deshpande S."/>
            <person name="Pagani I."/>
            <person name="Tapia R."/>
            <person name="Cheng J.F."/>
            <person name="Goodwin L.A."/>
            <person name="Pitluck S."/>
            <person name="Liolios K."/>
            <person name="Ivanova N."/>
            <person name="Mavromatis K."/>
            <person name="Mikhailova N."/>
            <person name="Pati A."/>
            <person name="Chen A."/>
            <person name="Palaniappan K."/>
            <person name="Land M."/>
            <person name="Pan C."/>
            <person name="Brambilla E.M."/>
            <person name="Rohde M."/>
            <person name="Tindall B.J."/>
            <person name="Sikorski J."/>
            <person name="Goker M."/>
            <person name="Detter J.C."/>
            <person name="Bristow J."/>
            <person name="Eisen J.A."/>
            <person name="Markowitz V."/>
            <person name="Hugenholtz P."/>
            <person name="Kyrpides N.C."/>
            <person name="Klenk H.P."/>
            <person name="Woyke T."/>
        </authorList>
    </citation>
    <scope>NUCLEOTIDE SEQUENCE [LARGE SCALE GENOMIC DNA]</scope>
    <source>
        <strain evidence="5">DSM 14884 / JCM 11576 / T1</strain>
    </source>
</reference>
<evidence type="ECO:0000259" key="3">
    <source>
        <dbReference type="PROSITE" id="PS50110"/>
    </source>
</evidence>
<dbReference type="Gene3D" id="3.40.50.2300">
    <property type="match status" value="1"/>
</dbReference>
<dbReference type="AlphaFoldDB" id="F2NMM0"/>
<dbReference type="InterPro" id="IPR001789">
    <property type="entry name" value="Sig_transdc_resp-reg_receiver"/>
</dbReference>
<evidence type="ECO:0000256" key="2">
    <source>
        <dbReference type="PROSITE-ProRule" id="PRU00169"/>
    </source>
</evidence>
<dbReference type="PROSITE" id="PS50110">
    <property type="entry name" value="RESPONSE_REGULATORY"/>
    <property type="match status" value="1"/>
</dbReference>
<dbReference type="Proteomes" id="UP000007030">
    <property type="component" value="Chromosome"/>
</dbReference>
<organism evidence="4 5">
    <name type="scientific">Marinithermus hydrothermalis (strain DSM 14884 / JCM 11576 / T1)</name>
    <dbReference type="NCBI Taxonomy" id="869210"/>
    <lineage>
        <taxon>Bacteria</taxon>
        <taxon>Thermotogati</taxon>
        <taxon>Deinococcota</taxon>
        <taxon>Deinococci</taxon>
        <taxon>Thermales</taxon>
        <taxon>Thermaceae</taxon>
        <taxon>Marinithermus</taxon>
    </lineage>
</organism>